<evidence type="ECO:0000313" key="1">
    <source>
        <dbReference type="Proteomes" id="UP000887580"/>
    </source>
</evidence>
<dbReference type="Proteomes" id="UP000887580">
    <property type="component" value="Unplaced"/>
</dbReference>
<reference evidence="2" key="1">
    <citation type="submission" date="2022-11" db="UniProtKB">
        <authorList>
            <consortium name="WormBaseParasite"/>
        </authorList>
    </citation>
    <scope>IDENTIFICATION</scope>
</reference>
<dbReference type="WBParaSite" id="PS1159_v2.g23623.t1">
    <property type="protein sequence ID" value="PS1159_v2.g23623.t1"/>
    <property type="gene ID" value="PS1159_v2.g23623"/>
</dbReference>
<proteinExistence type="predicted"/>
<accession>A0AC35G493</accession>
<name>A0AC35G493_9BILA</name>
<protein>
    <submittedName>
        <fullName evidence="2">Uncharacterized protein</fullName>
    </submittedName>
</protein>
<sequence length="787" mass="90727">MNLLENIILNITKNKSTTNDLINYLTQIIAEKCGNEIDAAVARSSLQSRSISSSISTGNTNIEKRLMHRRLRSTVNYLENLTKFKKFKIHLIKEIENSIKQSSAGNRASTDFETLFSVDEFSEDDTLFLTNFSFSQSLRVSKVDNLDGIVGILVNPEIAVEQRFAELQKLLNISPLAIYRSTSFKILLQHFQAIISNPLLYPEFLSLLSSIANIRDFNSFCNIFEIFQQNSSFILSNLNITNSNKFKFVDLIKQMFECILHICRRRSEDEITQVMNIFVKFFMDSENLAENKFIIIYGCLDANCSKIEAILHYHNLRKSIYKQWLNNSKIFWRQFRPRSILNSPGIKHIQHYFILSPEDKIAGLKMFTTFLLENETEKCESGLSFLEEEENKAIHLPSALKVMIEFPGVLVEILRNFDFGLFFEENFNKSLQNSNGEFLRRMALIMKNIDFANECCKILNLPTKIVMHFQQYFSQFDQHKCVIDDFIVGCFDILKATTIGHEGGELLNFKSFDFQKIKMSEIAKKGCYVNREKILPATIKWIPKPIDNFEILCQILNEYRSNHQQPPFAEIIKQILQNSKATDISVIKTSSPTTLSSTTFLAWISSISNYAIFLGKTSSRQFTNRQSLLLKIPFYDFESGGKDWFMAAIFLAEKCNAKKTSEILSTICTSSIIDIRSFWAAAHESHKEFIDYLSSDLWPIICKFNVVGIEKPRFGTFVNFVYRSGIGLMDFKDVEEYILIAILGGKIAVIAYFISYWNQLKMASNERLNINAILQCYLKIQDDIKKL</sequence>
<evidence type="ECO:0000313" key="2">
    <source>
        <dbReference type="WBParaSite" id="PS1159_v2.g23623.t1"/>
    </source>
</evidence>
<organism evidence="1 2">
    <name type="scientific">Panagrolaimus sp. PS1159</name>
    <dbReference type="NCBI Taxonomy" id="55785"/>
    <lineage>
        <taxon>Eukaryota</taxon>
        <taxon>Metazoa</taxon>
        <taxon>Ecdysozoa</taxon>
        <taxon>Nematoda</taxon>
        <taxon>Chromadorea</taxon>
        <taxon>Rhabditida</taxon>
        <taxon>Tylenchina</taxon>
        <taxon>Panagrolaimomorpha</taxon>
        <taxon>Panagrolaimoidea</taxon>
        <taxon>Panagrolaimidae</taxon>
        <taxon>Panagrolaimus</taxon>
    </lineage>
</organism>